<evidence type="ECO:0000256" key="1">
    <source>
        <dbReference type="ARBA" id="ARBA00022737"/>
    </source>
</evidence>
<dbReference type="PANTHER" id="PTHR10039">
    <property type="entry name" value="AMELOGENIN"/>
    <property type="match status" value="1"/>
</dbReference>
<dbReference type="Pfam" id="PF24883">
    <property type="entry name" value="NPHP3_N"/>
    <property type="match status" value="1"/>
</dbReference>
<accession>A0A9P5N6A2</accession>
<dbReference type="Gene3D" id="3.40.50.300">
    <property type="entry name" value="P-loop containing nucleotide triphosphate hydrolases"/>
    <property type="match status" value="1"/>
</dbReference>
<dbReference type="PANTHER" id="PTHR10039:SF16">
    <property type="entry name" value="GPI INOSITOL-DEACYLASE"/>
    <property type="match status" value="1"/>
</dbReference>
<feature type="region of interest" description="Disordered" evidence="2">
    <location>
        <begin position="1"/>
        <end position="21"/>
    </location>
</feature>
<comment type="caution">
    <text evidence="5">The sequence shown here is derived from an EMBL/GenBank/DDBJ whole genome shotgun (WGS) entry which is preliminary data.</text>
</comment>
<gene>
    <name evidence="5" type="ORF">DFH94DRAFT_678263</name>
</gene>
<feature type="domain" description="Nephrocystin 3-like N-terminal" evidence="4">
    <location>
        <begin position="456"/>
        <end position="607"/>
    </location>
</feature>
<evidence type="ECO:0000259" key="3">
    <source>
        <dbReference type="Pfam" id="PF22939"/>
    </source>
</evidence>
<name>A0A9P5N6A2_9AGAM</name>
<feature type="domain" description="GPI inositol-deacylase winged helix" evidence="3">
    <location>
        <begin position="702"/>
        <end position="798"/>
    </location>
</feature>
<organism evidence="5 6">
    <name type="scientific">Russula ochroleuca</name>
    <dbReference type="NCBI Taxonomy" id="152965"/>
    <lineage>
        <taxon>Eukaryota</taxon>
        <taxon>Fungi</taxon>
        <taxon>Dikarya</taxon>
        <taxon>Basidiomycota</taxon>
        <taxon>Agaricomycotina</taxon>
        <taxon>Agaricomycetes</taxon>
        <taxon>Russulales</taxon>
        <taxon>Russulaceae</taxon>
        <taxon>Russula</taxon>
    </lineage>
</organism>
<keyword evidence="6" id="KW-1185">Reference proteome</keyword>
<dbReference type="AlphaFoldDB" id="A0A9P5N6A2"/>
<dbReference type="Proteomes" id="UP000759537">
    <property type="component" value="Unassembled WGS sequence"/>
</dbReference>
<reference evidence="5" key="1">
    <citation type="submission" date="2019-10" db="EMBL/GenBank/DDBJ databases">
        <authorList>
            <consortium name="DOE Joint Genome Institute"/>
            <person name="Kuo A."/>
            <person name="Miyauchi S."/>
            <person name="Kiss E."/>
            <person name="Drula E."/>
            <person name="Kohler A."/>
            <person name="Sanchez-Garcia M."/>
            <person name="Andreopoulos B."/>
            <person name="Barry K.W."/>
            <person name="Bonito G."/>
            <person name="Buee M."/>
            <person name="Carver A."/>
            <person name="Chen C."/>
            <person name="Cichocki N."/>
            <person name="Clum A."/>
            <person name="Culley D."/>
            <person name="Crous P.W."/>
            <person name="Fauchery L."/>
            <person name="Girlanda M."/>
            <person name="Hayes R."/>
            <person name="Keri Z."/>
            <person name="LaButti K."/>
            <person name="Lipzen A."/>
            <person name="Lombard V."/>
            <person name="Magnuson J."/>
            <person name="Maillard F."/>
            <person name="Morin E."/>
            <person name="Murat C."/>
            <person name="Nolan M."/>
            <person name="Ohm R."/>
            <person name="Pangilinan J."/>
            <person name="Pereira M."/>
            <person name="Perotto S."/>
            <person name="Peter M."/>
            <person name="Riley R."/>
            <person name="Sitrit Y."/>
            <person name="Stielow B."/>
            <person name="Szollosi G."/>
            <person name="Zifcakova L."/>
            <person name="Stursova M."/>
            <person name="Spatafora J.W."/>
            <person name="Tedersoo L."/>
            <person name="Vaario L.-M."/>
            <person name="Yamada A."/>
            <person name="Yan M."/>
            <person name="Wang P."/>
            <person name="Xu J."/>
            <person name="Bruns T."/>
            <person name="Baldrian P."/>
            <person name="Vilgalys R."/>
            <person name="Henrissat B."/>
            <person name="Grigoriev I.V."/>
            <person name="Hibbett D."/>
            <person name="Nagy L.G."/>
            <person name="Martin F.M."/>
        </authorList>
    </citation>
    <scope>NUCLEOTIDE SEQUENCE</scope>
    <source>
        <strain evidence="5">Prilba</strain>
    </source>
</reference>
<evidence type="ECO:0000259" key="4">
    <source>
        <dbReference type="Pfam" id="PF24883"/>
    </source>
</evidence>
<evidence type="ECO:0000256" key="2">
    <source>
        <dbReference type="SAM" id="MobiDB-lite"/>
    </source>
</evidence>
<dbReference type="Pfam" id="PF22939">
    <property type="entry name" value="WHD_GPIID"/>
    <property type="match status" value="1"/>
</dbReference>
<dbReference type="InterPro" id="IPR054471">
    <property type="entry name" value="GPIID_WHD"/>
</dbReference>
<dbReference type="EMBL" id="WHVB01000001">
    <property type="protein sequence ID" value="KAF8487224.1"/>
    <property type="molecule type" value="Genomic_DNA"/>
</dbReference>
<sequence>MIVDDDESRQGDRVRKEDRKCERHGRAGNAVFYARQRVGGEKTPKVGNCVFYVGSGGGPWMGRACSRRGSFPIVTAFKEKGILEMEDMTRGGSTFGQRSADTKQLVRHLGHVIEEWATSICSAKSNNRPVLARTRKRHKSWHKWQKIDGDKEKGTEWGFPSASGRNEPLSAPLAPVNHPFTRFTHPSSSSLHASTIMSLAGLTASSSNLQPVFNNALQAYERQTKIVLLAHPLAAQLQSCADSPDAILLLLRGQVRELDQSRHGNDKWTKWLDPTVKVIGAFSMALGERVSLVISPAKIIFTGVGVLLSLRILGQSKTLSLTSLSALEMFSNALRPTSSSSYNGRGPLFLAIATKEIRHGPLKKYVKKLVGRTDIEDALQRLDKLTRNEARKAIAHVLKATHTVNYRAREVVDAEVIDGAQPIFPSGYLWSLMHPFSKPVRLALAPQPARHKGGSNWFLQSRIFEEWNSKAGSGKSVLCSAIIEDIEDLRKARLASMAYFYFDFRDIHKQSRRDMLSSQSNRRHEILYRLYLAHNSGPDGGAQRPSNGILTECLKDMLPMRSDVPMYIIMDAIDECPNTSGMLEVLDLVEELIGLSLPNLRLCVTSRSEFDIRVVLEPSSSFRVSLHDEIGQKQDIANYIKAVVYSDPKMRRWRVEDKELVINDSMGVLPIGGPATLFPPDISRVLNELPEMLGKTYERILMEIGNEKREYARRLLQCLAVAIRPLRVEELAEILAVDFDTGGAIPKLHLGRRQEDQEADILSTCSSLVTVVNIDGSKVVQLSHFSVKAFLTSDRLNASSGRVSFYHASLETAHTILAQACLSVLLRLEDHLYRDSLEKIPLAEYAAKHWVDHARFENVAFHVQERMELLFDPEKPYFANWLRIYDIDDPLGLPTPHLIRPNAAPLYYAALCGLPSLAERLIVKRPIIERPICEFPG</sequence>
<keyword evidence="1" id="KW-0677">Repeat</keyword>
<feature type="compositionally biased region" description="Basic and acidic residues" evidence="2">
    <location>
        <begin position="8"/>
        <end position="21"/>
    </location>
</feature>
<protein>
    <recommendedName>
        <fullName evidence="7">NACHT domain-containing protein</fullName>
    </recommendedName>
</protein>
<reference evidence="5" key="2">
    <citation type="journal article" date="2020" name="Nat. Commun.">
        <title>Large-scale genome sequencing of mycorrhizal fungi provides insights into the early evolution of symbiotic traits.</title>
        <authorList>
            <person name="Miyauchi S."/>
            <person name="Kiss E."/>
            <person name="Kuo A."/>
            <person name="Drula E."/>
            <person name="Kohler A."/>
            <person name="Sanchez-Garcia M."/>
            <person name="Morin E."/>
            <person name="Andreopoulos B."/>
            <person name="Barry K.W."/>
            <person name="Bonito G."/>
            <person name="Buee M."/>
            <person name="Carver A."/>
            <person name="Chen C."/>
            <person name="Cichocki N."/>
            <person name="Clum A."/>
            <person name="Culley D."/>
            <person name="Crous P.W."/>
            <person name="Fauchery L."/>
            <person name="Girlanda M."/>
            <person name="Hayes R.D."/>
            <person name="Keri Z."/>
            <person name="LaButti K."/>
            <person name="Lipzen A."/>
            <person name="Lombard V."/>
            <person name="Magnuson J."/>
            <person name="Maillard F."/>
            <person name="Murat C."/>
            <person name="Nolan M."/>
            <person name="Ohm R.A."/>
            <person name="Pangilinan J."/>
            <person name="Pereira M.F."/>
            <person name="Perotto S."/>
            <person name="Peter M."/>
            <person name="Pfister S."/>
            <person name="Riley R."/>
            <person name="Sitrit Y."/>
            <person name="Stielow J.B."/>
            <person name="Szollosi G."/>
            <person name="Zifcakova L."/>
            <person name="Stursova M."/>
            <person name="Spatafora J.W."/>
            <person name="Tedersoo L."/>
            <person name="Vaario L.M."/>
            <person name="Yamada A."/>
            <person name="Yan M."/>
            <person name="Wang P."/>
            <person name="Xu J."/>
            <person name="Bruns T."/>
            <person name="Baldrian P."/>
            <person name="Vilgalys R."/>
            <person name="Dunand C."/>
            <person name="Henrissat B."/>
            <person name="Grigoriev I.V."/>
            <person name="Hibbett D."/>
            <person name="Nagy L.G."/>
            <person name="Martin F.M."/>
        </authorList>
    </citation>
    <scope>NUCLEOTIDE SEQUENCE</scope>
    <source>
        <strain evidence="5">Prilba</strain>
    </source>
</reference>
<evidence type="ECO:0000313" key="6">
    <source>
        <dbReference type="Proteomes" id="UP000759537"/>
    </source>
</evidence>
<dbReference type="InterPro" id="IPR056884">
    <property type="entry name" value="NPHP3-like_N"/>
</dbReference>
<proteinExistence type="predicted"/>
<dbReference type="InterPro" id="IPR027417">
    <property type="entry name" value="P-loop_NTPase"/>
</dbReference>
<dbReference type="OrthoDB" id="7464126at2759"/>
<evidence type="ECO:0008006" key="7">
    <source>
        <dbReference type="Google" id="ProtNLM"/>
    </source>
</evidence>
<evidence type="ECO:0000313" key="5">
    <source>
        <dbReference type="EMBL" id="KAF8487224.1"/>
    </source>
</evidence>